<feature type="transmembrane region" description="Helical" evidence="12">
    <location>
        <begin position="272"/>
        <end position="289"/>
    </location>
</feature>
<feature type="domain" description="G-protein coupled receptors family 1 profile" evidence="13">
    <location>
        <begin position="38"/>
        <end position="287"/>
    </location>
</feature>
<reference evidence="14 15" key="1">
    <citation type="journal article" date="2023" name="bioRxiv">
        <title>Conserved and derived expression patterns and positive selection on dental genes reveal complex evolutionary context of ever-growing rodent molars.</title>
        <authorList>
            <person name="Calamari Z.T."/>
            <person name="Song A."/>
            <person name="Cohen E."/>
            <person name="Akter M."/>
            <person name="Roy R.D."/>
            <person name="Hallikas O."/>
            <person name="Christensen M.M."/>
            <person name="Li P."/>
            <person name="Marangoni P."/>
            <person name="Jernvall J."/>
            <person name="Klein O.D."/>
        </authorList>
    </citation>
    <scope>NUCLEOTIDE SEQUENCE [LARGE SCALE GENOMIC DNA]</scope>
    <source>
        <strain evidence="14">V071</strain>
    </source>
</reference>
<feature type="transmembrane region" description="Helical" evidence="12">
    <location>
        <begin position="559"/>
        <end position="582"/>
    </location>
</feature>
<name>A0AAW0IA76_MYOGA</name>
<comment type="similarity">
    <text evidence="11">Belongs to the G-protein coupled receptor 1 family.</text>
</comment>
<dbReference type="GO" id="GO:0004984">
    <property type="term" value="F:olfactory receptor activity"/>
    <property type="evidence" value="ECO:0007669"/>
    <property type="project" value="InterPro"/>
</dbReference>
<dbReference type="InterPro" id="IPR000725">
    <property type="entry name" value="Olfact_rcpt"/>
</dbReference>
<feature type="transmembrane region" description="Helical" evidence="12">
    <location>
        <begin position="462"/>
        <end position="480"/>
    </location>
</feature>
<evidence type="ECO:0000256" key="2">
    <source>
        <dbReference type="ARBA" id="ARBA00022475"/>
    </source>
</evidence>
<evidence type="ECO:0000256" key="5">
    <source>
        <dbReference type="ARBA" id="ARBA00022725"/>
    </source>
</evidence>
<keyword evidence="4 11" id="KW-0812">Transmembrane</keyword>
<dbReference type="PANTHER" id="PTHR48018">
    <property type="entry name" value="OLFACTORY RECEPTOR"/>
    <property type="match status" value="1"/>
</dbReference>
<dbReference type="Gene3D" id="1.20.1070.10">
    <property type="entry name" value="Rhodopsin 7-helix transmembrane proteins"/>
    <property type="match status" value="2"/>
</dbReference>
<feature type="non-terminal residue" evidence="14">
    <location>
        <position position="626"/>
    </location>
</feature>
<feature type="transmembrane region" description="Helical" evidence="12">
    <location>
        <begin position="98"/>
        <end position="117"/>
    </location>
</feature>
<keyword evidence="2" id="KW-1003">Cell membrane</keyword>
<evidence type="ECO:0000256" key="8">
    <source>
        <dbReference type="ARBA" id="ARBA00023136"/>
    </source>
</evidence>
<evidence type="ECO:0000256" key="4">
    <source>
        <dbReference type="ARBA" id="ARBA00022692"/>
    </source>
</evidence>
<keyword evidence="5" id="KW-0552">Olfaction</keyword>
<keyword evidence="15" id="KW-1185">Reference proteome</keyword>
<evidence type="ECO:0000259" key="13">
    <source>
        <dbReference type="PROSITE" id="PS50262"/>
    </source>
</evidence>
<feature type="transmembrane region" description="Helical" evidence="12">
    <location>
        <begin position="137"/>
        <end position="155"/>
    </location>
</feature>
<evidence type="ECO:0000256" key="10">
    <source>
        <dbReference type="ARBA" id="ARBA00023224"/>
    </source>
</evidence>
<evidence type="ECO:0000256" key="11">
    <source>
        <dbReference type="RuleBase" id="RU000688"/>
    </source>
</evidence>
<keyword evidence="8 12" id="KW-0472">Membrane</keyword>
<evidence type="ECO:0000256" key="7">
    <source>
        <dbReference type="ARBA" id="ARBA00023040"/>
    </source>
</evidence>
<dbReference type="PRINTS" id="PR00245">
    <property type="entry name" value="OLFACTORYR"/>
</dbReference>
<dbReference type="FunFam" id="1.20.1070.10:FF:000004">
    <property type="entry name" value="Olfactory receptor"/>
    <property type="match status" value="2"/>
</dbReference>
<keyword evidence="6 12" id="KW-1133">Transmembrane helix</keyword>
<gene>
    <name evidence="14" type="ORF">U0070_002253</name>
</gene>
<evidence type="ECO:0000256" key="9">
    <source>
        <dbReference type="ARBA" id="ARBA00023170"/>
    </source>
</evidence>
<dbReference type="PROSITE" id="PS00237">
    <property type="entry name" value="G_PROTEIN_RECEP_F1_1"/>
    <property type="match status" value="2"/>
</dbReference>
<feature type="transmembrane region" description="Helical" evidence="12">
    <location>
        <begin position="234"/>
        <end position="257"/>
    </location>
</feature>
<feature type="transmembrane region" description="Helical" evidence="12">
    <location>
        <begin position="420"/>
        <end position="442"/>
    </location>
</feature>
<feature type="transmembrane region" description="Helical" evidence="12">
    <location>
        <begin position="345"/>
        <end position="370"/>
    </location>
</feature>
<protein>
    <recommendedName>
        <fullName evidence="13">G-protein coupled receptors family 1 profile domain-containing protein</fullName>
    </recommendedName>
</protein>
<sequence length="626" mass="70662">MNHSSMTDFILEGLTKRPELQVPLFILFLVIYVITVVGNLGMILLITISSQLHSPMYYFLSHLSFIDLCYSSVITPKMLVNFVSEKNIISFWGCMTQFYFFLLFAIAEGYLLTAMAYDRYVAICSPLLYNIVMSQRVCFIMMAVVYSLGFFGATLHTTRMTMLSFCGSHSISHYFCDILPLLSLSCSSTHINEILLFIIGGINTLVPTLAVIISYAFILTNILRIRSTEGRSKAFGTCSSHILAVGIFFGSITFMYFKPPSSNNIEEDKVSSVFYTTVIPMLNPLIYSLRNKDVKNALKKLIRHVYGIIMETNVFNSIEIFKMNIGNNSATTEFVLMGLTQQPELLLPFFLLFLGIFVMTVVGNLGMILLITVSPLLHTPMYYFLSSLSFVDLCYSTVITPRMLVNFLGKKNLIFYSECMAQLFFFVIFVVAECYLLTFMAYDRYVAICRPLLYNVIMSSRLCSLLVLVSFILGLLSTIAHTSAMMKLNFCKSHIISHYFCDVLPLLNLSCSSTHLNELLLFIIAGLNTLVPTMAVIVSYIFIFCNILRISSTEGRSKAFGTCSSHLMAVGIFFGSITFMYFKPPSSNTLEEEKVSSVFYTTVIPFLNPLIYSLRNKDVKKALGRF</sequence>
<evidence type="ECO:0000256" key="3">
    <source>
        <dbReference type="ARBA" id="ARBA00022606"/>
    </source>
</evidence>
<keyword evidence="3" id="KW-0716">Sensory transduction</keyword>
<dbReference type="PROSITE" id="PS50262">
    <property type="entry name" value="G_PROTEIN_RECEP_F1_2"/>
    <property type="match status" value="2"/>
</dbReference>
<feature type="transmembrane region" description="Helical" evidence="12">
    <location>
        <begin position="597"/>
        <end position="615"/>
    </location>
</feature>
<proteinExistence type="inferred from homology"/>
<comment type="caution">
    <text evidence="14">The sequence shown here is derived from an EMBL/GenBank/DDBJ whole genome shotgun (WGS) entry which is preliminary data.</text>
</comment>
<feature type="transmembrane region" description="Helical" evidence="12">
    <location>
        <begin position="382"/>
        <end position="400"/>
    </location>
</feature>
<feature type="transmembrane region" description="Helical" evidence="12">
    <location>
        <begin position="20"/>
        <end position="45"/>
    </location>
</feature>
<feature type="transmembrane region" description="Helical" evidence="12">
    <location>
        <begin position="194"/>
        <end position="222"/>
    </location>
</feature>
<keyword evidence="10 11" id="KW-0807">Transducer</keyword>
<evidence type="ECO:0000313" key="14">
    <source>
        <dbReference type="EMBL" id="KAK7811320.1"/>
    </source>
</evidence>
<dbReference type="SUPFAM" id="SSF81321">
    <property type="entry name" value="Family A G protein-coupled receptor-like"/>
    <property type="match status" value="2"/>
</dbReference>
<dbReference type="CDD" id="cd15406">
    <property type="entry name" value="7tmA_OR8D-like"/>
    <property type="match status" value="1"/>
</dbReference>
<keyword evidence="9 11" id="KW-0675">Receptor</keyword>
<dbReference type="InterPro" id="IPR000276">
    <property type="entry name" value="GPCR_Rhodpsn"/>
</dbReference>
<dbReference type="AlphaFoldDB" id="A0AAW0IA76"/>
<accession>A0AAW0IA76</accession>
<evidence type="ECO:0000256" key="12">
    <source>
        <dbReference type="SAM" id="Phobius"/>
    </source>
</evidence>
<dbReference type="PRINTS" id="PR00237">
    <property type="entry name" value="GPCRRHODOPSN"/>
</dbReference>
<dbReference type="Pfam" id="PF13853">
    <property type="entry name" value="7tm_4"/>
    <property type="match status" value="2"/>
</dbReference>
<organism evidence="14 15">
    <name type="scientific">Myodes glareolus</name>
    <name type="common">Bank vole</name>
    <name type="synonym">Clethrionomys glareolus</name>
    <dbReference type="NCBI Taxonomy" id="447135"/>
    <lineage>
        <taxon>Eukaryota</taxon>
        <taxon>Metazoa</taxon>
        <taxon>Chordata</taxon>
        <taxon>Craniata</taxon>
        <taxon>Vertebrata</taxon>
        <taxon>Euteleostomi</taxon>
        <taxon>Mammalia</taxon>
        <taxon>Eutheria</taxon>
        <taxon>Euarchontoglires</taxon>
        <taxon>Glires</taxon>
        <taxon>Rodentia</taxon>
        <taxon>Myomorpha</taxon>
        <taxon>Muroidea</taxon>
        <taxon>Cricetidae</taxon>
        <taxon>Arvicolinae</taxon>
        <taxon>Myodes</taxon>
    </lineage>
</organism>
<evidence type="ECO:0000256" key="1">
    <source>
        <dbReference type="ARBA" id="ARBA00004651"/>
    </source>
</evidence>
<dbReference type="GO" id="GO:0004930">
    <property type="term" value="F:G protein-coupled receptor activity"/>
    <property type="evidence" value="ECO:0007669"/>
    <property type="project" value="UniProtKB-KW"/>
</dbReference>
<dbReference type="Proteomes" id="UP001488838">
    <property type="component" value="Unassembled WGS sequence"/>
</dbReference>
<feature type="domain" description="G-protein coupled receptors family 1 profile" evidence="13">
    <location>
        <begin position="363"/>
        <end position="612"/>
    </location>
</feature>
<keyword evidence="7 11" id="KW-0297">G-protein coupled receptor</keyword>
<dbReference type="GO" id="GO:0005886">
    <property type="term" value="C:plasma membrane"/>
    <property type="evidence" value="ECO:0007669"/>
    <property type="project" value="UniProtKB-SubCell"/>
</dbReference>
<feature type="transmembrane region" description="Helical" evidence="12">
    <location>
        <begin position="301"/>
        <end position="325"/>
    </location>
</feature>
<comment type="subcellular location">
    <subcellularLocation>
        <location evidence="1">Cell membrane</location>
        <topology evidence="1">Multi-pass membrane protein</topology>
    </subcellularLocation>
</comment>
<feature type="transmembrane region" description="Helical" evidence="12">
    <location>
        <begin position="57"/>
        <end position="78"/>
    </location>
</feature>
<dbReference type="EMBL" id="JBBHLL010000176">
    <property type="protein sequence ID" value="KAK7811320.1"/>
    <property type="molecule type" value="Genomic_DNA"/>
</dbReference>
<evidence type="ECO:0000256" key="6">
    <source>
        <dbReference type="ARBA" id="ARBA00022989"/>
    </source>
</evidence>
<feature type="transmembrane region" description="Helical" evidence="12">
    <location>
        <begin position="519"/>
        <end position="547"/>
    </location>
</feature>
<evidence type="ECO:0000313" key="15">
    <source>
        <dbReference type="Proteomes" id="UP001488838"/>
    </source>
</evidence>
<dbReference type="InterPro" id="IPR017452">
    <property type="entry name" value="GPCR_Rhodpsn_7TM"/>
</dbReference>